<evidence type="ECO:0000313" key="5">
    <source>
        <dbReference type="Proteomes" id="UP001230207"/>
    </source>
</evidence>
<evidence type="ECO:0000313" key="4">
    <source>
        <dbReference type="EMBL" id="MDQ0319072.1"/>
    </source>
</evidence>
<evidence type="ECO:0000256" key="1">
    <source>
        <dbReference type="ARBA" id="ARBA00009986"/>
    </source>
</evidence>
<comment type="caution">
    <text evidence="4">The sequence shown here is derived from an EMBL/GenBank/DDBJ whole genome shotgun (WGS) entry which is preliminary data.</text>
</comment>
<dbReference type="PANTHER" id="PTHR42804:SF1">
    <property type="entry name" value="ALDEHYDE DEHYDROGENASE-RELATED"/>
    <property type="match status" value="1"/>
</dbReference>
<reference evidence="4 5" key="1">
    <citation type="submission" date="2023-07" db="EMBL/GenBank/DDBJ databases">
        <title>Genomic Encyclopedia of Type Strains, Phase IV (KMG-IV): sequencing the most valuable type-strain genomes for metagenomic binning, comparative biology and taxonomic classification.</title>
        <authorList>
            <person name="Goeker M."/>
        </authorList>
    </citation>
    <scope>NUCLEOTIDE SEQUENCE [LARGE SCALE GENOMIC DNA]</scope>
    <source>
        <strain evidence="4 5">DSM 1112</strain>
    </source>
</reference>
<keyword evidence="5" id="KW-1185">Reference proteome</keyword>
<accession>A0ABU0BQD0</accession>
<organism evidence="4 5">
    <name type="scientific">Pararhizobium capsulatum DSM 1112</name>
    <dbReference type="NCBI Taxonomy" id="1121113"/>
    <lineage>
        <taxon>Bacteria</taxon>
        <taxon>Pseudomonadati</taxon>
        <taxon>Pseudomonadota</taxon>
        <taxon>Alphaproteobacteria</taxon>
        <taxon>Hyphomicrobiales</taxon>
        <taxon>Rhizobiaceae</taxon>
        <taxon>Rhizobium/Agrobacterium group</taxon>
        <taxon>Pararhizobium</taxon>
    </lineage>
</organism>
<name>A0ABU0BQD0_9HYPH</name>
<dbReference type="EMBL" id="JAUSVF010000001">
    <property type="protein sequence ID" value="MDQ0319072.1"/>
    <property type="molecule type" value="Genomic_DNA"/>
</dbReference>
<dbReference type="SUPFAM" id="SSF53720">
    <property type="entry name" value="ALDH-like"/>
    <property type="match status" value="1"/>
</dbReference>
<evidence type="ECO:0000256" key="2">
    <source>
        <dbReference type="ARBA" id="ARBA00023002"/>
    </source>
</evidence>
<keyword evidence="2 4" id="KW-0560">Oxidoreductase</keyword>
<dbReference type="EC" id="1.2.1.3" evidence="4"/>
<dbReference type="InterPro" id="IPR016161">
    <property type="entry name" value="Ald_DH/histidinol_DH"/>
</dbReference>
<dbReference type="CDD" id="cd07138">
    <property type="entry name" value="ALDH_CddD_SSP0762"/>
    <property type="match status" value="1"/>
</dbReference>
<dbReference type="Gene3D" id="3.40.309.10">
    <property type="entry name" value="Aldehyde Dehydrogenase, Chain A, domain 2"/>
    <property type="match status" value="1"/>
</dbReference>
<protein>
    <submittedName>
        <fullName evidence="4">Aldehyde dehydrogenase (NAD+)</fullName>
        <ecNumber evidence="4">1.2.1.3</ecNumber>
    </submittedName>
</protein>
<dbReference type="Pfam" id="PF00171">
    <property type="entry name" value="Aldedh"/>
    <property type="match status" value="1"/>
</dbReference>
<dbReference type="RefSeq" id="WP_307227634.1">
    <property type="nucleotide sequence ID" value="NZ_JAUSVF010000001.1"/>
</dbReference>
<sequence length="474" mass="50706">MNNHLQFFIDGSWVDPVTPRTIDVIDPSTEEAYTAISAGAAADVDKAVRAAKSAFASFSLTSKEERLALLKRILECYNDRFEDIAQAVSQEMGAPLPFARDSQAWAGRGHMEATIAALEGYTFSEERGSTTVIKEPIGVCALITPWNWPLNQIVCKVAPAIAAGCTVVLKPSEIAPISGIIFAEVMAAAGTPKGVFNLVNGTGPDVGQVMAGHPDVDMVSFTGSTRAGIMVAKTAADTVKRVAQELGGKSANIILPDADFETAVTKGVQGCFSNTGQSCDAPTRMLVPADRHEEVLAIARKAAEAFRTGSPKADGIDLGPVVSQIQYDKIQRLIESGISEGATLVTGGPGRPEGLNRGYYIRPTVFGNVTPDMTISREEIFGPVLSIISYKDEEDAVRIANDTVYGLAAYVQSTNIERARAVAKRMRAGSVYLNYPAWDTFAPFGGYKQSGNGREYADWAIHDFLEIKGIVGWA</sequence>
<dbReference type="PANTHER" id="PTHR42804">
    <property type="entry name" value="ALDEHYDE DEHYDROGENASE"/>
    <property type="match status" value="1"/>
</dbReference>
<evidence type="ECO:0000259" key="3">
    <source>
        <dbReference type="Pfam" id="PF00171"/>
    </source>
</evidence>
<dbReference type="Proteomes" id="UP001230207">
    <property type="component" value="Unassembled WGS sequence"/>
</dbReference>
<feature type="domain" description="Aldehyde dehydrogenase" evidence="3">
    <location>
        <begin position="13"/>
        <end position="468"/>
    </location>
</feature>
<gene>
    <name evidence="4" type="ORF">QO002_001210</name>
</gene>
<dbReference type="Gene3D" id="3.40.605.10">
    <property type="entry name" value="Aldehyde Dehydrogenase, Chain A, domain 1"/>
    <property type="match status" value="1"/>
</dbReference>
<dbReference type="InterPro" id="IPR016163">
    <property type="entry name" value="Ald_DH_C"/>
</dbReference>
<proteinExistence type="inferred from homology"/>
<dbReference type="InterPro" id="IPR016162">
    <property type="entry name" value="Ald_DH_N"/>
</dbReference>
<dbReference type="GO" id="GO:0004029">
    <property type="term" value="F:aldehyde dehydrogenase (NAD+) activity"/>
    <property type="evidence" value="ECO:0007669"/>
    <property type="project" value="UniProtKB-EC"/>
</dbReference>
<dbReference type="InterPro" id="IPR015590">
    <property type="entry name" value="Aldehyde_DH_dom"/>
</dbReference>
<comment type="similarity">
    <text evidence="1">Belongs to the aldehyde dehydrogenase family.</text>
</comment>